<protein>
    <submittedName>
        <fullName evidence="6">Uncharacterized protein</fullName>
    </submittedName>
</protein>
<evidence type="ECO:0000313" key="6">
    <source>
        <dbReference type="EMBL" id="KAF7994349.1"/>
    </source>
</evidence>
<dbReference type="PANTHER" id="PTHR24070">
    <property type="entry name" value="RAS, DI-RAS, AND RHEB FAMILY MEMBERS OF SMALL GTPASE SUPERFAMILY"/>
    <property type="match status" value="1"/>
</dbReference>
<keyword evidence="1" id="KW-0488">Methylation</keyword>
<dbReference type="GO" id="GO:0012505">
    <property type="term" value="C:endomembrane system"/>
    <property type="evidence" value="ECO:0007669"/>
    <property type="project" value="UniProtKB-SubCell"/>
</dbReference>
<keyword evidence="4" id="KW-0449">Lipoprotein</keyword>
<dbReference type="InterPro" id="IPR027417">
    <property type="entry name" value="P-loop_NTPase"/>
</dbReference>
<dbReference type="InterPro" id="IPR001806">
    <property type="entry name" value="Small_GTPase"/>
</dbReference>
<dbReference type="GO" id="GO:0016020">
    <property type="term" value="C:membrane"/>
    <property type="evidence" value="ECO:0007669"/>
    <property type="project" value="InterPro"/>
</dbReference>
<dbReference type="Proteomes" id="UP000639338">
    <property type="component" value="Unassembled WGS sequence"/>
</dbReference>
<dbReference type="GO" id="GO:0007165">
    <property type="term" value="P:signal transduction"/>
    <property type="evidence" value="ECO:0007669"/>
    <property type="project" value="InterPro"/>
</dbReference>
<keyword evidence="7" id="KW-1185">Reference proteome</keyword>
<dbReference type="SMART" id="SM00175">
    <property type="entry name" value="RAB"/>
    <property type="match status" value="1"/>
</dbReference>
<dbReference type="PRINTS" id="PR00449">
    <property type="entry name" value="RASTRNSFRMNG"/>
</dbReference>
<reference evidence="6 7" key="1">
    <citation type="submission" date="2020-08" db="EMBL/GenBank/DDBJ databases">
        <title>Aphidius gifuensis genome sequencing and assembly.</title>
        <authorList>
            <person name="Du Z."/>
        </authorList>
    </citation>
    <scope>NUCLEOTIDE SEQUENCE [LARGE SCALE GENOMIC DNA]</scope>
    <source>
        <strain evidence="6">YNYX2018</strain>
        <tissue evidence="6">Adults</tissue>
    </source>
</reference>
<dbReference type="PROSITE" id="PS51421">
    <property type="entry name" value="RAS"/>
    <property type="match status" value="1"/>
</dbReference>
<evidence type="ECO:0000256" key="3">
    <source>
        <dbReference type="ARBA" id="ARBA00023134"/>
    </source>
</evidence>
<comment type="caution">
    <text evidence="6">The sequence shown here is derived from an EMBL/GenBank/DDBJ whole genome shotgun (WGS) entry which is preliminary data.</text>
</comment>
<comment type="subcellular location">
    <subcellularLocation>
        <location evidence="5">Endomembrane system</location>
        <topology evidence="5">Lipid-anchor</topology>
        <orientation evidence="5">Cytoplasmic side</orientation>
    </subcellularLocation>
</comment>
<dbReference type="PROSITE" id="PS51419">
    <property type="entry name" value="RAB"/>
    <property type="match status" value="1"/>
</dbReference>
<evidence type="ECO:0000256" key="5">
    <source>
        <dbReference type="ARBA" id="ARBA00046278"/>
    </source>
</evidence>
<dbReference type="OrthoDB" id="5976022at2759"/>
<dbReference type="InterPro" id="IPR020849">
    <property type="entry name" value="Small_GTPase_Ras-type"/>
</dbReference>
<evidence type="ECO:0000313" key="7">
    <source>
        <dbReference type="Proteomes" id="UP000639338"/>
    </source>
</evidence>
<dbReference type="GO" id="GO:0005525">
    <property type="term" value="F:GTP binding"/>
    <property type="evidence" value="ECO:0007669"/>
    <property type="project" value="UniProtKB-KW"/>
</dbReference>
<dbReference type="Pfam" id="PF00071">
    <property type="entry name" value="Ras"/>
    <property type="match status" value="1"/>
</dbReference>
<dbReference type="EMBL" id="JACMRX010000002">
    <property type="protein sequence ID" value="KAF7994349.1"/>
    <property type="molecule type" value="Genomic_DNA"/>
</dbReference>
<evidence type="ECO:0000256" key="4">
    <source>
        <dbReference type="ARBA" id="ARBA00023288"/>
    </source>
</evidence>
<proteinExistence type="predicted"/>
<dbReference type="SUPFAM" id="SSF52540">
    <property type="entry name" value="P-loop containing nucleoside triphosphate hydrolases"/>
    <property type="match status" value="1"/>
</dbReference>
<accession>A0A835CRW7</accession>
<gene>
    <name evidence="6" type="ORF">HCN44_003821</name>
</gene>
<evidence type="ECO:0000256" key="1">
    <source>
        <dbReference type="ARBA" id="ARBA00022481"/>
    </source>
</evidence>
<dbReference type="AlphaFoldDB" id="A0A835CRW7"/>
<keyword evidence="2" id="KW-0547">Nucleotide-binding</keyword>
<keyword evidence="3" id="KW-0342">GTP-binding</keyword>
<dbReference type="Gene3D" id="3.40.50.300">
    <property type="entry name" value="P-loop containing nucleotide triphosphate hydrolases"/>
    <property type="match status" value="1"/>
</dbReference>
<dbReference type="GO" id="GO:0003924">
    <property type="term" value="F:GTPase activity"/>
    <property type="evidence" value="ECO:0007669"/>
    <property type="project" value="InterPro"/>
</dbReference>
<evidence type="ECO:0000256" key="2">
    <source>
        <dbReference type="ARBA" id="ARBA00022741"/>
    </source>
</evidence>
<name>A0A835CRW7_APHGI</name>
<dbReference type="SMART" id="SM00173">
    <property type="entry name" value="RAS"/>
    <property type="match status" value="1"/>
</dbReference>
<organism evidence="6 7">
    <name type="scientific">Aphidius gifuensis</name>
    <name type="common">Parasitoid wasp</name>
    <dbReference type="NCBI Taxonomy" id="684658"/>
    <lineage>
        <taxon>Eukaryota</taxon>
        <taxon>Metazoa</taxon>
        <taxon>Ecdysozoa</taxon>
        <taxon>Arthropoda</taxon>
        <taxon>Hexapoda</taxon>
        <taxon>Insecta</taxon>
        <taxon>Pterygota</taxon>
        <taxon>Neoptera</taxon>
        <taxon>Endopterygota</taxon>
        <taxon>Hymenoptera</taxon>
        <taxon>Apocrita</taxon>
        <taxon>Ichneumonoidea</taxon>
        <taxon>Braconidae</taxon>
        <taxon>Aphidiinae</taxon>
        <taxon>Aphidius</taxon>
    </lineage>
</organism>
<sequence>MIMREQILRVKNDENIPFLLVGNKSDLQEKRKVSLAEAQSRSQQWGVPYVETSAKTRENVDKVFFDLMRAIAARKAQDNQIEAEIKTKKRCCIIL</sequence>